<comment type="function">
    <text evidence="17">Catalyzes the dehydration of the S-form of NAD(P)HX at the expense of ADP, which is converted to AMP. Together with NAD(P)HX epimerase, which catalyzes the epimerization of the S- and R-forms, the enzyme allows the repair of both epimers of NAD(P)HX, a damaged form of NAD(P)H that is a result of enzymatic or heat-dependent hydration.</text>
</comment>
<keyword evidence="6 17" id="KW-0547">Nucleotide-binding</keyword>
<feature type="binding site" evidence="17">
    <location>
        <position position="449"/>
    </location>
    <ligand>
        <name>AMP</name>
        <dbReference type="ChEBI" id="CHEBI:456215"/>
    </ligand>
</feature>
<evidence type="ECO:0000256" key="19">
    <source>
        <dbReference type="PIRNR" id="PIRNR017184"/>
    </source>
</evidence>
<feature type="binding site" evidence="18">
    <location>
        <position position="77"/>
    </location>
    <ligand>
        <name>K(+)</name>
        <dbReference type="ChEBI" id="CHEBI:29103"/>
    </ligand>
</feature>
<evidence type="ECO:0000256" key="17">
    <source>
        <dbReference type="HAMAP-Rule" id="MF_01965"/>
    </source>
</evidence>
<evidence type="ECO:0000256" key="10">
    <source>
        <dbReference type="ARBA" id="ARBA00023027"/>
    </source>
</evidence>
<gene>
    <name evidence="18" type="primary">nnrE</name>
    <name evidence="17" type="synonym">nnrD</name>
    <name evidence="22" type="ORF">SAMN02745126_01190</name>
</gene>
<keyword evidence="9 18" id="KW-0630">Potassium</keyword>
<dbReference type="InterPro" id="IPR000631">
    <property type="entry name" value="CARKD"/>
</dbReference>
<comment type="cofactor">
    <cofactor evidence="17">
        <name>Mg(2+)</name>
        <dbReference type="ChEBI" id="CHEBI:18420"/>
    </cofactor>
</comment>
<dbReference type="Gene3D" id="3.40.1190.20">
    <property type="match status" value="1"/>
</dbReference>
<evidence type="ECO:0000256" key="2">
    <source>
        <dbReference type="ARBA" id="ARBA00000909"/>
    </source>
</evidence>
<keyword evidence="8 17" id="KW-0521">NADP</keyword>
<evidence type="ECO:0000256" key="7">
    <source>
        <dbReference type="ARBA" id="ARBA00022840"/>
    </source>
</evidence>
<feature type="domain" description="YjeF N-terminal" evidence="21">
    <location>
        <begin position="30"/>
        <end position="227"/>
    </location>
</feature>
<feature type="binding site" evidence="18">
    <location>
        <begin position="76"/>
        <end position="80"/>
    </location>
    <ligand>
        <name>(6S)-NADPHX</name>
        <dbReference type="ChEBI" id="CHEBI:64076"/>
    </ligand>
</feature>
<comment type="cofactor">
    <cofactor evidence="18 19">
        <name>K(+)</name>
        <dbReference type="ChEBI" id="CHEBI:29103"/>
    </cofactor>
    <text evidence="18 19">Binds 1 potassium ion per subunit.</text>
</comment>
<dbReference type="GO" id="GO:0110051">
    <property type="term" value="P:metabolite repair"/>
    <property type="evidence" value="ECO:0007669"/>
    <property type="project" value="TreeGrafter"/>
</dbReference>
<dbReference type="CDD" id="cd01171">
    <property type="entry name" value="YXKO-related"/>
    <property type="match status" value="1"/>
</dbReference>
<evidence type="ECO:0000313" key="22">
    <source>
        <dbReference type="EMBL" id="SJZ46588.1"/>
    </source>
</evidence>
<reference evidence="23" key="1">
    <citation type="submission" date="2017-02" db="EMBL/GenBank/DDBJ databases">
        <authorList>
            <person name="Varghese N."/>
            <person name="Submissions S."/>
        </authorList>
    </citation>
    <scope>NUCLEOTIDE SEQUENCE [LARGE SCALE GENOMIC DNA]</scope>
    <source>
        <strain evidence="23">ATCC 27094</strain>
    </source>
</reference>
<evidence type="ECO:0000256" key="13">
    <source>
        <dbReference type="ARBA" id="ARBA00023268"/>
    </source>
</evidence>
<dbReference type="GO" id="GO:0046872">
    <property type="term" value="F:metal ion binding"/>
    <property type="evidence" value="ECO:0007669"/>
    <property type="project" value="UniProtKB-UniRule"/>
</dbReference>
<proteinExistence type="inferred from homology"/>
<keyword evidence="13" id="KW-0511">Multifunctional enzyme</keyword>
<evidence type="ECO:0000256" key="18">
    <source>
        <dbReference type="HAMAP-Rule" id="MF_01966"/>
    </source>
</evidence>
<dbReference type="HAMAP" id="MF_01966">
    <property type="entry name" value="NADHX_epimerase"/>
    <property type="match status" value="1"/>
</dbReference>
<evidence type="ECO:0000313" key="23">
    <source>
        <dbReference type="Proteomes" id="UP000190092"/>
    </source>
</evidence>
<feature type="binding site" evidence="18">
    <location>
        <position position="173"/>
    </location>
    <ligand>
        <name>K(+)</name>
        <dbReference type="ChEBI" id="CHEBI:29103"/>
    </ligand>
</feature>
<comment type="function">
    <text evidence="14 19">Bifunctional enzyme that catalyzes the epimerization of the S- and R-forms of NAD(P)HX and the dehydration of the S-form of NAD(P)HX at the expense of ADP, which is converted to AMP. This allows the repair of both epimers of NAD(P)HX, a damaged form of NAD(P)H that is a result of enzymatic or heat-dependent hydration.</text>
</comment>
<evidence type="ECO:0000256" key="8">
    <source>
        <dbReference type="ARBA" id="ARBA00022857"/>
    </source>
</evidence>
<comment type="catalytic activity">
    <reaction evidence="1 18 19">
        <text>(6R)-NADHX = (6S)-NADHX</text>
        <dbReference type="Rhea" id="RHEA:32215"/>
        <dbReference type="ChEBI" id="CHEBI:64074"/>
        <dbReference type="ChEBI" id="CHEBI:64075"/>
        <dbReference type="EC" id="5.1.99.6"/>
    </reaction>
</comment>
<dbReference type="AlphaFoldDB" id="A0A1T4KW55"/>
<dbReference type="GO" id="GO:0052855">
    <property type="term" value="F:ADP-dependent NAD(P)H-hydrate dehydratase activity"/>
    <property type="evidence" value="ECO:0007669"/>
    <property type="project" value="UniProtKB-UniRule"/>
</dbReference>
<evidence type="ECO:0000256" key="15">
    <source>
        <dbReference type="ARBA" id="ARBA00048238"/>
    </source>
</evidence>
<dbReference type="InterPro" id="IPR004443">
    <property type="entry name" value="YjeF_N_dom"/>
</dbReference>
<dbReference type="PROSITE" id="PS51383">
    <property type="entry name" value="YJEF_C_3"/>
    <property type="match status" value="1"/>
</dbReference>
<name>A0A1T4KW55_9HYPH</name>
<dbReference type="Pfam" id="PF03853">
    <property type="entry name" value="YjeF_N"/>
    <property type="match status" value="1"/>
</dbReference>
<organism evidence="22 23">
    <name type="scientific">Enhydrobacter aerosaccus</name>
    <dbReference type="NCBI Taxonomy" id="225324"/>
    <lineage>
        <taxon>Bacteria</taxon>
        <taxon>Pseudomonadati</taxon>
        <taxon>Pseudomonadota</taxon>
        <taxon>Alphaproteobacteria</taxon>
        <taxon>Hyphomicrobiales</taxon>
        <taxon>Enhydrobacter</taxon>
    </lineage>
</organism>
<keyword evidence="23" id="KW-1185">Reference proteome</keyword>
<comment type="function">
    <text evidence="18">Catalyzes the epimerization of the S- and R-forms of NAD(P)HX, a damaged form of NAD(P)H that is a result of enzymatic or heat-dependent hydration. This is a prerequisite for the S-specific NAD(P)H-hydrate dehydratase to allow the repair of both epimers of NAD(P)HX.</text>
</comment>
<dbReference type="SUPFAM" id="SSF53613">
    <property type="entry name" value="Ribokinase-like"/>
    <property type="match status" value="1"/>
</dbReference>
<dbReference type="EMBL" id="FUWJ01000001">
    <property type="protein sequence ID" value="SJZ46588.1"/>
    <property type="molecule type" value="Genomic_DNA"/>
</dbReference>
<dbReference type="GO" id="GO:0005524">
    <property type="term" value="F:ATP binding"/>
    <property type="evidence" value="ECO:0007669"/>
    <property type="project" value="UniProtKB-UniRule"/>
</dbReference>
<dbReference type="InterPro" id="IPR036652">
    <property type="entry name" value="YjeF_N_dom_sf"/>
</dbReference>
<evidence type="ECO:0000256" key="6">
    <source>
        <dbReference type="ARBA" id="ARBA00022741"/>
    </source>
</evidence>
<evidence type="ECO:0000256" key="1">
    <source>
        <dbReference type="ARBA" id="ARBA00000013"/>
    </source>
</evidence>
<dbReference type="HAMAP" id="MF_01965">
    <property type="entry name" value="NADHX_dehydratase"/>
    <property type="match status" value="1"/>
</dbReference>
<keyword evidence="10 17" id="KW-0520">NAD</keyword>
<comment type="catalytic activity">
    <reaction evidence="2 18 19">
        <text>(6R)-NADPHX = (6S)-NADPHX</text>
        <dbReference type="Rhea" id="RHEA:32227"/>
        <dbReference type="ChEBI" id="CHEBI:64076"/>
        <dbReference type="ChEBI" id="CHEBI:64077"/>
        <dbReference type="EC" id="5.1.99.6"/>
    </reaction>
</comment>
<evidence type="ECO:0000259" key="21">
    <source>
        <dbReference type="PROSITE" id="PS51385"/>
    </source>
</evidence>
<sequence>MNEPRLMNERRPLRDIIPQDDLVLLTCSEMAAADSAAIAAGTPGTELMEAAGAAVAGTVVERYRRQPVVVLCGPGNNGGDGFVVARRLHAAGWPVRLALLGSLAALKGDAARAAHLWKRPVESISAHLLDGRPLVIDALFGAGLTRPVEGAAADILARVEALGLPVVAVDVPTGLHGDTGAVLGRSIKAALTVTFFRPKPGHFSVEGRRLCGEIRVADIGIPEAVLGGIRPKLWKNDPRLWATLLRRDDVDDHKYKRGHLTVLGGASSTGAARLAALAGRRIGAGLVSIAAPRSALAVYQGAEPGNLVVESDGDEAFAQLLADERRNAVLIGPGSGRNERTRQAALAALKADRATVLDADAVTVFADRPSALFDAVSGPVLMTPHAGEFARLFPDLVAMPSKVERARAAARRSGATILLKGPDTVVAAPDGRAIINVHASPALATAGSGDVLAGIAGGLMAQGMAPLAAGAAGAWIHGEAAYRFGRAGMIAEDLIDCLPEALGAAMN</sequence>
<comment type="similarity">
    <text evidence="3 19">In the N-terminal section; belongs to the NnrE/AIBP family.</text>
</comment>
<dbReference type="SUPFAM" id="SSF64153">
    <property type="entry name" value="YjeF N-terminal domain-like"/>
    <property type="match status" value="1"/>
</dbReference>
<feature type="binding site" evidence="17">
    <location>
        <position position="271"/>
    </location>
    <ligand>
        <name>(6S)-NADPHX</name>
        <dbReference type="ChEBI" id="CHEBI:64076"/>
    </ligand>
</feature>
<evidence type="ECO:0000256" key="16">
    <source>
        <dbReference type="ARBA" id="ARBA00049209"/>
    </source>
</evidence>
<keyword evidence="7 17" id="KW-0067">ATP-binding</keyword>
<evidence type="ECO:0000256" key="12">
    <source>
        <dbReference type="ARBA" id="ARBA00023239"/>
    </source>
</evidence>
<evidence type="ECO:0000256" key="9">
    <source>
        <dbReference type="ARBA" id="ARBA00022958"/>
    </source>
</evidence>
<dbReference type="NCBIfam" id="TIGR00196">
    <property type="entry name" value="yjeF_cterm"/>
    <property type="match status" value="1"/>
</dbReference>
<evidence type="ECO:0000256" key="5">
    <source>
        <dbReference type="ARBA" id="ARBA00022723"/>
    </source>
</evidence>
<accession>A0A1T4KW55</accession>
<feature type="binding site" evidence="18">
    <location>
        <position position="170"/>
    </location>
    <ligand>
        <name>(6S)-NADPHX</name>
        <dbReference type="ChEBI" id="CHEBI:64076"/>
    </ligand>
</feature>
<evidence type="ECO:0000256" key="11">
    <source>
        <dbReference type="ARBA" id="ARBA00023235"/>
    </source>
</evidence>
<feature type="domain" description="YjeF C-terminal" evidence="20">
    <location>
        <begin position="237"/>
        <end position="505"/>
    </location>
</feature>
<comment type="subunit">
    <text evidence="17">Homotetramer.</text>
</comment>
<dbReference type="PANTHER" id="PTHR12592:SF0">
    <property type="entry name" value="ATP-DEPENDENT (S)-NAD(P)H-HYDRATE DEHYDRATASE"/>
    <property type="match status" value="1"/>
</dbReference>
<keyword evidence="5 18" id="KW-0479">Metal-binding</keyword>
<keyword evidence="12 17" id="KW-0456">Lyase</keyword>
<feature type="binding site" evidence="17">
    <location>
        <position position="385"/>
    </location>
    <ligand>
        <name>(6S)-NADPHX</name>
        <dbReference type="ChEBI" id="CHEBI:64076"/>
    </ligand>
</feature>
<dbReference type="EC" id="5.1.99.6" evidence="19"/>
<dbReference type="PANTHER" id="PTHR12592">
    <property type="entry name" value="ATP-DEPENDENT (S)-NAD(P)H-HYDRATE DEHYDRATASE FAMILY MEMBER"/>
    <property type="match status" value="1"/>
</dbReference>
<feature type="binding site" evidence="17">
    <location>
        <begin position="420"/>
        <end position="424"/>
    </location>
    <ligand>
        <name>AMP</name>
        <dbReference type="ChEBI" id="CHEBI:456215"/>
    </ligand>
</feature>
<feature type="binding site" evidence="17">
    <location>
        <position position="334"/>
    </location>
    <ligand>
        <name>(6S)-NADPHX</name>
        <dbReference type="ChEBI" id="CHEBI:64076"/>
    </ligand>
</feature>
<dbReference type="Proteomes" id="UP000190092">
    <property type="component" value="Unassembled WGS sequence"/>
</dbReference>
<dbReference type="EC" id="4.2.1.136" evidence="19"/>
<feature type="binding site" evidence="18">
    <location>
        <begin position="141"/>
        <end position="147"/>
    </location>
    <ligand>
        <name>(6S)-NADPHX</name>
        <dbReference type="ChEBI" id="CHEBI:64076"/>
    </ligand>
</feature>
<comment type="catalytic activity">
    <reaction evidence="16 17 19">
        <text>(6S)-NADPHX + ADP = AMP + phosphate + NADPH + H(+)</text>
        <dbReference type="Rhea" id="RHEA:32235"/>
        <dbReference type="ChEBI" id="CHEBI:15378"/>
        <dbReference type="ChEBI" id="CHEBI:43474"/>
        <dbReference type="ChEBI" id="CHEBI:57783"/>
        <dbReference type="ChEBI" id="CHEBI:64076"/>
        <dbReference type="ChEBI" id="CHEBI:456215"/>
        <dbReference type="ChEBI" id="CHEBI:456216"/>
        <dbReference type="EC" id="4.2.1.136"/>
    </reaction>
</comment>
<comment type="catalytic activity">
    <reaction evidence="15 17 19">
        <text>(6S)-NADHX + ADP = AMP + phosphate + NADH + H(+)</text>
        <dbReference type="Rhea" id="RHEA:32223"/>
        <dbReference type="ChEBI" id="CHEBI:15378"/>
        <dbReference type="ChEBI" id="CHEBI:43474"/>
        <dbReference type="ChEBI" id="CHEBI:57945"/>
        <dbReference type="ChEBI" id="CHEBI:64074"/>
        <dbReference type="ChEBI" id="CHEBI:456215"/>
        <dbReference type="ChEBI" id="CHEBI:456216"/>
        <dbReference type="EC" id="4.2.1.136"/>
    </reaction>
</comment>
<dbReference type="InterPro" id="IPR029056">
    <property type="entry name" value="Ribokinase-like"/>
</dbReference>
<dbReference type="GO" id="GO:0052856">
    <property type="term" value="F:NAD(P)HX epimerase activity"/>
    <property type="evidence" value="ECO:0007669"/>
    <property type="project" value="UniProtKB-UniRule"/>
</dbReference>
<dbReference type="NCBIfam" id="TIGR00197">
    <property type="entry name" value="yjeF_nterm"/>
    <property type="match status" value="1"/>
</dbReference>
<comment type="caution">
    <text evidence="18">Lacks conserved residue(s) required for the propagation of feature annotation.</text>
</comment>
<dbReference type="GO" id="GO:0046496">
    <property type="term" value="P:nicotinamide nucleotide metabolic process"/>
    <property type="evidence" value="ECO:0007669"/>
    <property type="project" value="UniProtKB-UniRule"/>
</dbReference>
<dbReference type="STRING" id="225324.SAMN02745126_01190"/>
<dbReference type="Gene3D" id="3.40.50.10260">
    <property type="entry name" value="YjeF N-terminal domain"/>
    <property type="match status" value="1"/>
</dbReference>
<comment type="similarity">
    <text evidence="17">Belongs to the NnrD/CARKD family.</text>
</comment>
<comment type="similarity">
    <text evidence="18">Belongs to the NnrE/AIBP family.</text>
</comment>
<evidence type="ECO:0000259" key="20">
    <source>
        <dbReference type="PROSITE" id="PS51383"/>
    </source>
</evidence>
<protein>
    <recommendedName>
        <fullName evidence="19">Bifunctional NAD(P)H-hydrate repair enzyme</fullName>
    </recommendedName>
    <alternativeName>
        <fullName evidence="19">Nicotinamide nucleotide repair protein</fullName>
    </alternativeName>
    <domain>
        <recommendedName>
            <fullName evidence="19">ADP-dependent (S)-NAD(P)H-hydrate dehydratase</fullName>
            <ecNumber evidence="19">4.2.1.136</ecNumber>
        </recommendedName>
        <alternativeName>
            <fullName evidence="19">ADP-dependent NAD(P)HX dehydratase</fullName>
        </alternativeName>
    </domain>
    <domain>
        <recommendedName>
            <fullName evidence="19">NAD(P)H-hydrate epimerase</fullName>
            <ecNumber evidence="19">5.1.99.6</ecNumber>
        </recommendedName>
    </domain>
</protein>
<comment type="similarity">
    <text evidence="4 19">In the C-terminal section; belongs to the NnrD/CARKD family.</text>
</comment>
<evidence type="ECO:0000256" key="4">
    <source>
        <dbReference type="ARBA" id="ARBA00009524"/>
    </source>
</evidence>
<keyword evidence="11 18" id="KW-0413">Isomerase</keyword>
<evidence type="ECO:0000256" key="14">
    <source>
        <dbReference type="ARBA" id="ARBA00025153"/>
    </source>
</evidence>
<dbReference type="PROSITE" id="PS51385">
    <property type="entry name" value="YJEF_N"/>
    <property type="match status" value="1"/>
</dbReference>
<feature type="binding site" evidence="18">
    <location>
        <position position="137"/>
    </location>
    <ligand>
        <name>K(+)</name>
        <dbReference type="ChEBI" id="CHEBI:29103"/>
    </ligand>
</feature>
<dbReference type="Pfam" id="PF01256">
    <property type="entry name" value="Carb_kinase"/>
    <property type="match status" value="1"/>
</dbReference>
<dbReference type="PIRSF" id="PIRSF017184">
    <property type="entry name" value="Nnr"/>
    <property type="match status" value="1"/>
</dbReference>
<dbReference type="InterPro" id="IPR030677">
    <property type="entry name" value="Nnr"/>
</dbReference>
<feature type="binding site" evidence="17">
    <location>
        <position position="450"/>
    </location>
    <ligand>
        <name>(6S)-NADPHX</name>
        <dbReference type="ChEBI" id="CHEBI:64076"/>
    </ligand>
</feature>
<evidence type="ECO:0000256" key="3">
    <source>
        <dbReference type="ARBA" id="ARBA00006001"/>
    </source>
</evidence>